<reference evidence="1 2" key="1">
    <citation type="submission" date="2016-10" db="EMBL/GenBank/DDBJ databases">
        <authorList>
            <person name="de Groot N.N."/>
        </authorList>
    </citation>
    <scope>NUCLEOTIDE SEQUENCE [LARGE SCALE GENOMIC DNA]</scope>
    <source>
        <strain evidence="1 2">DSM 8537</strain>
    </source>
</reference>
<name>A0A1I3F208_9RHOB</name>
<organism evidence="1 2">
    <name type="scientific">Paracoccus aminovorans</name>
    <dbReference type="NCBI Taxonomy" id="34004"/>
    <lineage>
        <taxon>Bacteria</taxon>
        <taxon>Pseudomonadati</taxon>
        <taxon>Pseudomonadota</taxon>
        <taxon>Alphaproteobacteria</taxon>
        <taxon>Rhodobacterales</taxon>
        <taxon>Paracoccaceae</taxon>
        <taxon>Paracoccus</taxon>
    </lineage>
</organism>
<dbReference type="OrthoDB" id="9758243at2"/>
<evidence type="ECO:0000313" key="2">
    <source>
        <dbReference type="Proteomes" id="UP000183635"/>
    </source>
</evidence>
<sequence length="133" mass="15126">MTLIIDETPVNPKFYERMSELLTDLVKKRKDDAIAYAEYLERIAELVRAVKAGHGSEYPSSMTTPGRKALYDNLGQDEAATMAVDEAIRGTAQTGWRGNKMKERMLRRKLLEIFGSEDAVDSIIEIIRSHDEY</sequence>
<keyword evidence="2" id="KW-1185">Reference proteome</keyword>
<dbReference type="EMBL" id="FOPU01000059">
    <property type="protein sequence ID" value="SFI05227.1"/>
    <property type="molecule type" value="Genomic_DNA"/>
</dbReference>
<evidence type="ECO:0000313" key="1">
    <source>
        <dbReference type="EMBL" id="SFI05227.1"/>
    </source>
</evidence>
<dbReference type="AlphaFoldDB" id="A0A1I3F208"/>
<proteinExistence type="predicted"/>
<gene>
    <name evidence="1" type="ORF">SAMN04488021_15911</name>
</gene>
<dbReference type="Proteomes" id="UP000183635">
    <property type="component" value="Unassembled WGS sequence"/>
</dbReference>
<protein>
    <submittedName>
        <fullName evidence="1">Type I restriction enzyme, R subunit</fullName>
    </submittedName>
</protein>
<dbReference type="STRING" id="34004.SAMN04488021_15911"/>
<dbReference type="RefSeq" id="WP_074971043.1">
    <property type="nucleotide sequence ID" value="NZ_CBCRYP010000066.1"/>
</dbReference>
<accession>A0A1I3F208</accession>